<keyword evidence="1" id="KW-0732">Signal</keyword>
<accession>A0A0S4UX12</accession>
<evidence type="ECO:0000313" key="2">
    <source>
        <dbReference type="EMBL" id="CUV26851.1"/>
    </source>
</evidence>
<organism evidence="2">
    <name type="scientific">Ralstonia solanacearum</name>
    <name type="common">Pseudomonas solanacearum</name>
    <dbReference type="NCBI Taxonomy" id="305"/>
    <lineage>
        <taxon>Bacteria</taxon>
        <taxon>Pseudomonadati</taxon>
        <taxon>Pseudomonadota</taxon>
        <taxon>Betaproteobacteria</taxon>
        <taxon>Burkholderiales</taxon>
        <taxon>Burkholderiaceae</taxon>
        <taxon>Ralstonia</taxon>
        <taxon>Ralstonia solanacearum species complex</taxon>
    </lineage>
</organism>
<sequence length="130" mass="14198">MRNVFALLLIATTAAAANAQADPAHPTKVIGVFPGTKNMFPISLTNELCVPGKPKDGYRAIAHATSLFQPTPTNLEACWNFDNSGRYKPNSVIITCLRENGRRAGRVSGDCRWIDKDHFLDPATLPRSAF</sequence>
<feature type="chain" id="PRO_5006628670" evidence="1">
    <location>
        <begin position="22"/>
        <end position="130"/>
    </location>
</feature>
<name>A0A0S4UX12_RALSL</name>
<dbReference type="AlphaFoldDB" id="A0A0S4UX12"/>
<feature type="signal peptide" evidence="1">
    <location>
        <begin position="1"/>
        <end position="21"/>
    </location>
</feature>
<gene>
    <name evidence="2" type="ORF">RUN1985_v1_10049</name>
</gene>
<dbReference type="EMBL" id="LN899824">
    <property type="protein sequence ID" value="CUV26851.1"/>
    <property type="molecule type" value="Genomic_DNA"/>
</dbReference>
<protein>
    <submittedName>
        <fullName evidence="2">Uncharacterized protein</fullName>
    </submittedName>
</protein>
<reference evidence="2" key="1">
    <citation type="submission" date="2015-10" db="EMBL/GenBank/DDBJ databases">
        <authorList>
            <person name="Gilbert D.G."/>
        </authorList>
    </citation>
    <scope>NUCLEOTIDE SEQUENCE</scope>
    <source>
        <strain evidence="2">Phyl III-seqv23</strain>
    </source>
</reference>
<proteinExistence type="predicted"/>
<evidence type="ECO:0000256" key="1">
    <source>
        <dbReference type="SAM" id="SignalP"/>
    </source>
</evidence>